<reference evidence="2" key="2">
    <citation type="submission" date="2013-07" db="EMBL/GenBank/DDBJ databases">
        <authorList>
            <consortium name="The Broad Institute Genome Sequencing Platform"/>
            <person name="Cuomo C."/>
            <person name="Litvintseva A."/>
            <person name="Chen Y."/>
            <person name="Heitman J."/>
            <person name="Sun S."/>
            <person name="Springer D."/>
            <person name="Dromer F."/>
            <person name="Young S.K."/>
            <person name="Zeng Q."/>
            <person name="Gargeya S."/>
            <person name="Fitzgerald M."/>
            <person name="Abouelleil A."/>
            <person name="Alvarado L."/>
            <person name="Berlin A.M."/>
            <person name="Chapman S.B."/>
            <person name="Dewar J."/>
            <person name="Goldberg J."/>
            <person name="Griggs A."/>
            <person name="Gujja S."/>
            <person name="Hansen M."/>
            <person name="Howarth C."/>
            <person name="Imamovic A."/>
            <person name="Larimer J."/>
            <person name="McCowan C."/>
            <person name="Murphy C."/>
            <person name="Pearson M."/>
            <person name="Priest M."/>
            <person name="Roberts A."/>
            <person name="Saif S."/>
            <person name="Shea T."/>
            <person name="Sykes S."/>
            <person name="Wortman J."/>
            <person name="Nusbaum C."/>
            <person name="Birren B."/>
        </authorList>
    </citation>
    <scope>NUCLEOTIDE SEQUENCE</scope>
    <source>
        <strain evidence="2">CBS 10118</strain>
    </source>
</reference>
<reference evidence="2" key="4">
    <citation type="submission" date="2024-02" db="EMBL/GenBank/DDBJ databases">
        <title>Comparative genomics of Cryptococcus and Kwoniella reveals pathogenesis evolution and contrasting modes of karyotype evolution via chromosome fusion or intercentromeric recombination.</title>
        <authorList>
            <person name="Coelho M.A."/>
            <person name="David-Palma M."/>
            <person name="Shea T."/>
            <person name="Bowers K."/>
            <person name="McGinley-Smith S."/>
            <person name="Mohammad A.W."/>
            <person name="Gnirke A."/>
            <person name="Yurkov A.M."/>
            <person name="Nowrousian M."/>
            <person name="Sun S."/>
            <person name="Cuomo C.A."/>
            <person name="Heitman J."/>
        </authorList>
    </citation>
    <scope>NUCLEOTIDE SEQUENCE</scope>
    <source>
        <strain evidence="2">CBS 10118</strain>
    </source>
</reference>
<reference evidence="1" key="3">
    <citation type="submission" date="2014-01" db="EMBL/GenBank/DDBJ databases">
        <title>Evolution of pathogenesis and genome organization in the Tremellales.</title>
        <authorList>
            <person name="Cuomo C."/>
            <person name="Litvintseva A."/>
            <person name="Heitman J."/>
            <person name="Chen Y."/>
            <person name="Sun S."/>
            <person name="Springer D."/>
            <person name="Dromer F."/>
            <person name="Young S."/>
            <person name="Zeng Q."/>
            <person name="Chapman S."/>
            <person name="Gujja S."/>
            <person name="Saif S."/>
            <person name="Birren B."/>
        </authorList>
    </citation>
    <scope>NUCLEOTIDE SEQUENCE</scope>
    <source>
        <strain evidence="1">CBS 10118</strain>
    </source>
</reference>
<evidence type="ECO:0000313" key="2">
    <source>
        <dbReference type="EMBL" id="WVW78797.1"/>
    </source>
</evidence>
<dbReference type="OrthoDB" id="10504377at2759"/>
<dbReference type="Proteomes" id="UP000092730">
    <property type="component" value="Chromosome 1"/>
</dbReference>
<gene>
    <name evidence="1" type="ORF">I302_04132</name>
    <name evidence="2" type="ORF">I302_100759</name>
</gene>
<sequence length="113" mass="12579">MACVNMRLIMKSLQSHFTPTVNREIAAFENSFPDNTYQVMSMGDDPRVLVFAAYYCDVEEESTVAHPNDTLYAKREFRAESDITESFGAYQNALLGICGDDEDAHKLGKGGEA</sequence>
<accession>A0A1B9G5Y9</accession>
<dbReference type="VEuPathDB" id="FungiDB:I302_04132"/>
<evidence type="ECO:0000313" key="3">
    <source>
        <dbReference type="Proteomes" id="UP000092730"/>
    </source>
</evidence>
<dbReference type="EMBL" id="CP144541">
    <property type="protein sequence ID" value="WVW78797.1"/>
    <property type="molecule type" value="Genomic_DNA"/>
</dbReference>
<organism evidence="1">
    <name type="scientific">Kwoniella bestiolae CBS 10118</name>
    <dbReference type="NCBI Taxonomy" id="1296100"/>
    <lineage>
        <taxon>Eukaryota</taxon>
        <taxon>Fungi</taxon>
        <taxon>Dikarya</taxon>
        <taxon>Basidiomycota</taxon>
        <taxon>Agaricomycotina</taxon>
        <taxon>Tremellomycetes</taxon>
        <taxon>Tremellales</taxon>
        <taxon>Cryptococcaceae</taxon>
        <taxon>Kwoniella</taxon>
    </lineage>
</organism>
<dbReference type="RefSeq" id="XP_019047517.1">
    <property type="nucleotide sequence ID" value="XM_019190769.1"/>
</dbReference>
<dbReference type="GeneID" id="30208531"/>
<reference evidence="1" key="1">
    <citation type="submission" date="2013-07" db="EMBL/GenBank/DDBJ databases">
        <title>The Genome Sequence of Cryptococcus bestiolae CBS10118.</title>
        <authorList>
            <consortium name="The Broad Institute Genome Sequencing Platform"/>
            <person name="Cuomo C."/>
            <person name="Litvintseva A."/>
            <person name="Chen Y."/>
            <person name="Heitman J."/>
            <person name="Sun S."/>
            <person name="Springer D."/>
            <person name="Dromer F."/>
            <person name="Young S.K."/>
            <person name="Zeng Q."/>
            <person name="Gargeya S."/>
            <person name="Fitzgerald M."/>
            <person name="Abouelleil A."/>
            <person name="Alvarado L."/>
            <person name="Berlin A.M."/>
            <person name="Chapman S.B."/>
            <person name="Dewar J."/>
            <person name="Goldberg J."/>
            <person name="Griggs A."/>
            <person name="Gujja S."/>
            <person name="Hansen M."/>
            <person name="Howarth C."/>
            <person name="Imamovic A."/>
            <person name="Larimer J."/>
            <person name="McCowan C."/>
            <person name="Murphy C."/>
            <person name="Pearson M."/>
            <person name="Priest M."/>
            <person name="Roberts A."/>
            <person name="Saif S."/>
            <person name="Shea T."/>
            <person name="Sykes S."/>
            <person name="Wortman J."/>
            <person name="Nusbaum C."/>
            <person name="Birren B."/>
        </authorList>
    </citation>
    <scope>NUCLEOTIDE SEQUENCE [LARGE SCALE GENOMIC DNA]</scope>
    <source>
        <strain evidence="1">CBS 10118</strain>
    </source>
</reference>
<proteinExistence type="predicted"/>
<keyword evidence="3" id="KW-1185">Reference proteome</keyword>
<evidence type="ECO:0000313" key="1">
    <source>
        <dbReference type="EMBL" id="OCF26447.1"/>
    </source>
</evidence>
<dbReference type="AlphaFoldDB" id="A0A1B9G5Y9"/>
<protein>
    <submittedName>
        <fullName evidence="1">Uncharacterized protein</fullName>
    </submittedName>
</protein>
<name>A0A1B9G5Y9_9TREE</name>
<dbReference type="EMBL" id="KI894020">
    <property type="protein sequence ID" value="OCF26447.1"/>
    <property type="molecule type" value="Genomic_DNA"/>
</dbReference>
<dbReference type="KEGG" id="kbi:30208531"/>